<dbReference type="InterPro" id="IPR018271">
    <property type="entry name" value="Ribosomal_uS14_CS"/>
</dbReference>
<dbReference type="GO" id="GO:0002181">
    <property type="term" value="P:cytoplasmic translation"/>
    <property type="evidence" value="ECO:0007669"/>
    <property type="project" value="TreeGrafter"/>
</dbReference>
<gene>
    <name evidence="14" type="ORF">TCLT_LOCUS8798</name>
</gene>
<dbReference type="InterPro" id="IPR039744">
    <property type="entry name" value="RIbosomal_uS14_euk_arc"/>
</dbReference>
<comment type="similarity">
    <text evidence="4">Belongs to the universal ribosomal protein uS14 family.</text>
</comment>
<evidence type="ECO:0000256" key="5">
    <source>
        <dbReference type="ARBA" id="ARBA00011542"/>
    </source>
</evidence>
<dbReference type="Pfam" id="PF00253">
    <property type="entry name" value="Ribosomal_S14"/>
    <property type="match status" value="1"/>
</dbReference>
<evidence type="ECO:0000313" key="14">
    <source>
        <dbReference type="EMBL" id="VDN06381.1"/>
    </source>
</evidence>
<sequence length="60" mass="6916">MGHQNLWFSHPRKYGPGSRSCRVCSNHHGLIRKYGLNMCRRCFREYASDIGFKKVSAGTI</sequence>
<keyword evidence="7" id="KW-0699">rRNA-binding</keyword>
<evidence type="ECO:0000313" key="16">
    <source>
        <dbReference type="WBParaSite" id="TCLT_0000880901-mRNA-1"/>
    </source>
</evidence>
<dbReference type="PROSITE" id="PS00527">
    <property type="entry name" value="RIBOSOMAL_S14"/>
    <property type="match status" value="1"/>
</dbReference>
<comment type="subcellular location">
    <subcellularLocation>
        <location evidence="3">Cytoplasm</location>
        <location evidence="3">Cytosol</location>
    </subcellularLocation>
    <subcellularLocation>
        <location evidence="2">Rough endoplasmic reticulum</location>
    </subcellularLocation>
</comment>
<evidence type="ECO:0000256" key="6">
    <source>
        <dbReference type="ARBA" id="ARBA00022723"/>
    </source>
</evidence>
<comment type="cofactor">
    <cofactor evidence="1">
        <name>Zn(2+)</name>
        <dbReference type="ChEBI" id="CHEBI:29105"/>
    </cofactor>
</comment>
<name>A0A0N5D6Y4_THECL</name>
<dbReference type="HAMAP" id="MF_01364_A">
    <property type="entry name" value="Ribosomal_uS14_2_A"/>
    <property type="match status" value="1"/>
</dbReference>
<evidence type="ECO:0000256" key="11">
    <source>
        <dbReference type="ARBA" id="ARBA00023274"/>
    </source>
</evidence>
<dbReference type="OrthoDB" id="10252683at2759"/>
<proteinExistence type="inferred from homology"/>
<dbReference type="GO" id="GO:0008270">
    <property type="term" value="F:zinc ion binding"/>
    <property type="evidence" value="ECO:0007669"/>
    <property type="project" value="InterPro"/>
</dbReference>
<keyword evidence="9" id="KW-0694">RNA-binding</keyword>
<organism evidence="16">
    <name type="scientific">Thelazia callipaeda</name>
    <name type="common">Oriental eyeworm</name>
    <name type="synonym">Parasitic nematode</name>
    <dbReference type="NCBI Taxonomy" id="103827"/>
    <lineage>
        <taxon>Eukaryota</taxon>
        <taxon>Metazoa</taxon>
        <taxon>Ecdysozoa</taxon>
        <taxon>Nematoda</taxon>
        <taxon>Chromadorea</taxon>
        <taxon>Rhabditida</taxon>
        <taxon>Spirurina</taxon>
        <taxon>Spiruromorpha</taxon>
        <taxon>Thelazioidea</taxon>
        <taxon>Thelaziidae</taxon>
        <taxon>Thelazia</taxon>
    </lineage>
</organism>
<keyword evidence="15" id="KW-1185">Reference proteome</keyword>
<evidence type="ECO:0000313" key="15">
    <source>
        <dbReference type="Proteomes" id="UP000276776"/>
    </source>
</evidence>
<evidence type="ECO:0000256" key="8">
    <source>
        <dbReference type="ARBA" id="ARBA00022833"/>
    </source>
</evidence>
<dbReference type="WBParaSite" id="TCLT_0000880901-mRNA-1">
    <property type="protein sequence ID" value="TCLT_0000880901-mRNA-1"/>
    <property type="gene ID" value="TCLT_0000880901"/>
</dbReference>
<dbReference type="GO" id="GO:0019843">
    <property type="term" value="F:rRNA binding"/>
    <property type="evidence" value="ECO:0007669"/>
    <property type="project" value="UniProtKB-KW"/>
</dbReference>
<dbReference type="EMBL" id="UYYF01004684">
    <property type="protein sequence ID" value="VDN06381.1"/>
    <property type="molecule type" value="Genomic_DNA"/>
</dbReference>
<reference evidence="14 15" key="2">
    <citation type="submission" date="2018-11" db="EMBL/GenBank/DDBJ databases">
        <authorList>
            <consortium name="Pathogen Informatics"/>
        </authorList>
    </citation>
    <scope>NUCLEOTIDE SEQUENCE [LARGE SCALE GENOMIC DNA]</scope>
</reference>
<reference evidence="16" key="1">
    <citation type="submission" date="2017-02" db="UniProtKB">
        <authorList>
            <consortium name="WormBaseParasite"/>
        </authorList>
    </citation>
    <scope>IDENTIFICATION</scope>
</reference>
<dbReference type="GO" id="GO:0005791">
    <property type="term" value="C:rough endoplasmic reticulum"/>
    <property type="evidence" value="ECO:0007669"/>
    <property type="project" value="UniProtKB-SubCell"/>
</dbReference>
<dbReference type="PANTHER" id="PTHR12010">
    <property type="entry name" value="40S RIBOSOMAL PROTEIN S29"/>
    <property type="match status" value="1"/>
</dbReference>
<dbReference type="InterPro" id="IPR043140">
    <property type="entry name" value="Ribosomal_uS14_sf"/>
</dbReference>
<evidence type="ECO:0000256" key="12">
    <source>
        <dbReference type="ARBA" id="ARBA00035167"/>
    </source>
</evidence>
<evidence type="ECO:0000256" key="4">
    <source>
        <dbReference type="ARBA" id="ARBA00009083"/>
    </source>
</evidence>
<dbReference type="Gene3D" id="4.10.830.10">
    <property type="entry name" value="30s Ribosomal Protein S14, Chain N"/>
    <property type="match status" value="1"/>
</dbReference>
<evidence type="ECO:0000256" key="13">
    <source>
        <dbReference type="ARBA" id="ARBA00035455"/>
    </source>
</evidence>
<evidence type="ECO:0000256" key="1">
    <source>
        <dbReference type="ARBA" id="ARBA00001947"/>
    </source>
</evidence>
<dbReference type="FunFam" id="4.10.830.10:FF:000002">
    <property type="entry name" value="40S ribosomal protein S29"/>
    <property type="match status" value="1"/>
</dbReference>
<evidence type="ECO:0000256" key="3">
    <source>
        <dbReference type="ARBA" id="ARBA00004514"/>
    </source>
</evidence>
<keyword evidence="8" id="KW-0862">Zinc</keyword>
<dbReference type="InterPro" id="IPR023676">
    <property type="entry name" value="Ribosomal_uS14_arc"/>
</dbReference>
<keyword evidence="11" id="KW-0687">Ribonucleoprotein</keyword>
<evidence type="ECO:0000256" key="2">
    <source>
        <dbReference type="ARBA" id="ARBA00004427"/>
    </source>
</evidence>
<dbReference type="GO" id="GO:0022627">
    <property type="term" value="C:cytosolic small ribosomal subunit"/>
    <property type="evidence" value="ECO:0007669"/>
    <property type="project" value="TreeGrafter"/>
</dbReference>
<dbReference type="NCBIfam" id="NF004424">
    <property type="entry name" value="PRK05766.1"/>
    <property type="match status" value="1"/>
</dbReference>
<keyword evidence="10" id="KW-0689">Ribosomal protein</keyword>
<dbReference type="STRING" id="103827.A0A0N5D6Y4"/>
<dbReference type="Proteomes" id="UP000276776">
    <property type="component" value="Unassembled WGS sequence"/>
</dbReference>
<dbReference type="AlphaFoldDB" id="A0A0N5D6Y4"/>
<protein>
    <recommendedName>
        <fullName evidence="12">Small ribosomal subunit protein uS14</fullName>
    </recommendedName>
    <alternativeName>
        <fullName evidence="13">40S ribosomal protein S29</fullName>
    </alternativeName>
</protein>
<keyword evidence="6" id="KW-0479">Metal-binding</keyword>
<evidence type="ECO:0000256" key="10">
    <source>
        <dbReference type="ARBA" id="ARBA00022980"/>
    </source>
</evidence>
<dbReference type="GO" id="GO:0003735">
    <property type="term" value="F:structural constituent of ribosome"/>
    <property type="evidence" value="ECO:0007669"/>
    <property type="project" value="InterPro"/>
</dbReference>
<dbReference type="OMA" id="HCFREIA"/>
<dbReference type="InterPro" id="IPR001209">
    <property type="entry name" value="Ribosomal_uS14"/>
</dbReference>
<evidence type="ECO:0000256" key="7">
    <source>
        <dbReference type="ARBA" id="ARBA00022730"/>
    </source>
</evidence>
<evidence type="ECO:0000256" key="9">
    <source>
        <dbReference type="ARBA" id="ARBA00022884"/>
    </source>
</evidence>
<comment type="subunit">
    <text evidence="5">Component of the 40S small ribosomal subunit.</text>
</comment>
<accession>A0A0N5D6Y4</accession>
<dbReference type="PANTHER" id="PTHR12010:SF2">
    <property type="entry name" value="40S RIBOSOMAL PROTEIN S29"/>
    <property type="match status" value="1"/>
</dbReference>